<dbReference type="EMBL" id="KC662249">
    <property type="protein sequence ID" value="AGM15472.1"/>
    <property type="molecule type" value="Genomic_DNA"/>
</dbReference>
<organism evidence="1 2">
    <name type="scientific">Phaeocystis globosa virus PgV-16T</name>
    <dbReference type="NCBI Taxonomy" id="3071227"/>
    <lineage>
        <taxon>Viruses</taxon>
        <taxon>Varidnaviria</taxon>
        <taxon>Bamfordvirae</taxon>
        <taxon>Nucleocytoviricota</taxon>
        <taxon>Megaviricetes</taxon>
        <taxon>Imitervirales</taxon>
        <taxon>Mesomimiviridae</taxon>
        <taxon>Tethysvirus</taxon>
        <taxon>Tethysvirus hollandense</taxon>
    </lineage>
</organism>
<proteinExistence type="predicted"/>
<protein>
    <submittedName>
        <fullName evidence="1">Uncharacterized protein</fullName>
    </submittedName>
</protein>
<gene>
    <name evidence="1" type="ORF">PGCG_00161</name>
</gene>
<name>A0AC59EWZ0_9VIRU</name>
<reference evidence="1 2" key="1">
    <citation type="journal article" date="2013" name="Proc. Natl. Acad. Sci. U.S.A.">
        <title>Genome of Phaeocystis globosa virus PgV-16T highlights the common ancestry of the largest known DNA viruses infecting eukaryotes.</title>
        <authorList>
            <person name="Santini S."/>
            <person name="Jeudy S."/>
            <person name="Bartoli J."/>
            <person name="Poirot O."/>
            <person name="Lescot M."/>
            <person name="Abergel C."/>
            <person name="Barbe V."/>
            <person name="Wommack K.E."/>
            <person name="Noordeloos A.A."/>
            <person name="Brussaard C.P."/>
            <person name="Claverie J.M."/>
        </authorList>
    </citation>
    <scope>NUCLEOTIDE SEQUENCE [LARGE SCALE GENOMIC DNA]</scope>
    <source>
        <strain evidence="1 2">16T</strain>
    </source>
</reference>
<evidence type="ECO:0000313" key="1">
    <source>
        <dbReference type="EMBL" id="AGM15472.1"/>
    </source>
</evidence>
<accession>A0AC59EWZ0</accession>
<dbReference type="Proteomes" id="UP000204225">
    <property type="component" value="Segment"/>
</dbReference>
<evidence type="ECO:0000313" key="2">
    <source>
        <dbReference type="Proteomes" id="UP000204225"/>
    </source>
</evidence>
<keyword evidence="2" id="KW-1185">Reference proteome</keyword>
<sequence>MYSTNNLIEMDDKTPTLKIRNEMEIELSKLGDITVLKERIANLEYYFNGLIGKEVCGFTFELNTMKRFMQYHLTIVKRHEELTQKLKEIDDELVRYSNLTIEVDASMNTVVMYPPPAPKRFHATVWPNSSTIICTITVEALIVFMVICSVLSAYFIARADIVLY</sequence>